<dbReference type="InterPro" id="IPR000421">
    <property type="entry name" value="FA58C"/>
</dbReference>
<dbReference type="Pfam" id="PF00754">
    <property type="entry name" value="F5_F8_type_C"/>
    <property type="match status" value="2"/>
</dbReference>
<dbReference type="SUPFAM" id="SSF49785">
    <property type="entry name" value="Galactose-binding domain-like"/>
    <property type="match status" value="2"/>
</dbReference>
<feature type="region of interest" description="Disordered" evidence="1">
    <location>
        <begin position="176"/>
        <end position="205"/>
    </location>
</feature>
<gene>
    <name evidence="3" type="ORF">SELO1098_LOCUS2634</name>
</gene>
<dbReference type="PROSITE" id="PS50022">
    <property type="entry name" value="FA58C_3"/>
    <property type="match status" value="2"/>
</dbReference>
<evidence type="ECO:0000259" key="2">
    <source>
        <dbReference type="PROSITE" id="PS50022"/>
    </source>
</evidence>
<sequence>MWVNSNQNVHERAPEIREAANVISAAARNLMTTLELGSEARRRCKAIIKEVANLTNRLGTDAVETSLTSNLETLDHPAKNADINFTLVALLLAAVLIVKRREPWGQETVEVLCIAALFYAVYFYIHSHVSIADTTTPIASVFPRTVPVSATPCAPVTHVTQIAPVDAPVCPAPDVSSHSANTLVPPPKRTRESPNGEPSRPILGAGTIFTAPTQRSPEWAPYKVLMNQHTAYHPHTQDPSTKLENCYTAYVAMDLQSTYWIDQFHLESRQDGYVKTFEIHYKVNSADEYTVLIPDSTELNSPQLFAGLCHHSEQRTYKNFLPFVARYVKIVPRTFQEVPVIKFEIYGVEVSPPAAPVVSAPLVRASTSSADRQVKRHQVPSLPLLDKLPRSSFYAPNEHRSMEWGAHRIALSQRNAYHPHDFAPIYHAFVTIDLERVHWIDRFQLESRKDSANQFVQSFEIHFKVNSTDEYTLLAPDSAPSAQFQGLNHHLEVKTYENFLPFVARYVKIVPRTFYVNAVMKLELFGAVWDTLL</sequence>
<feature type="domain" description="F5/8 type C" evidence="2">
    <location>
        <begin position="190"/>
        <end position="348"/>
    </location>
</feature>
<evidence type="ECO:0000313" key="3">
    <source>
        <dbReference type="EMBL" id="CAE0273808.1"/>
    </source>
</evidence>
<protein>
    <recommendedName>
        <fullName evidence="2">F5/8 type C domain-containing protein</fullName>
    </recommendedName>
</protein>
<dbReference type="PANTHER" id="PTHR24543">
    <property type="entry name" value="MULTICOPPER OXIDASE-RELATED"/>
    <property type="match status" value="1"/>
</dbReference>
<dbReference type="EMBL" id="HBIC01004918">
    <property type="protein sequence ID" value="CAE0273808.1"/>
    <property type="molecule type" value="Transcribed_RNA"/>
</dbReference>
<dbReference type="InterPro" id="IPR008979">
    <property type="entry name" value="Galactose-bd-like_sf"/>
</dbReference>
<dbReference type="AlphaFoldDB" id="A0A7S3LZW1"/>
<reference evidence="3" key="1">
    <citation type="submission" date="2021-01" db="EMBL/GenBank/DDBJ databases">
        <authorList>
            <person name="Corre E."/>
            <person name="Pelletier E."/>
            <person name="Niang G."/>
            <person name="Scheremetjew M."/>
            <person name="Finn R."/>
            <person name="Kale V."/>
            <person name="Holt S."/>
            <person name="Cochrane G."/>
            <person name="Meng A."/>
            <person name="Brown T."/>
            <person name="Cohen L."/>
        </authorList>
    </citation>
    <scope>NUCLEOTIDE SEQUENCE</scope>
    <source>
        <strain evidence="3">CCAP 955/1</strain>
    </source>
</reference>
<evidence type="ECO:0000256" key="1">
    <source>
        <dbReference type="SAM" id="MobiDB-lite"/>
    </source>
</evidence>
<feature type="domain" description="F5/8 type C" evidence="2">
    <location>
        <begin position="377"/>
        <end position="527"/>
    </location>
</feature>
<proteinExistence type="predicted"/>
<organism evidence="3">
    <name type="scientific">Spumella elongata</name>
    <dbReference type="NCBI Taxonomy" id="89044"/>
    <lineage>
        <taxon>Eukaryota</taxon>
        <taxon>Sar</taxon>
        <taxon>Stramenopiles</taxon>
        <taxon>Ochrophyta</taxon>
        <taxon>Chrysophyceae</taxon>
        <taxon>Chromulinales</taxon>
        <taxon>Chromulinaceae</taxon>
        <taxon>Spumella</taxon>
    </lineage>
</organism>
<dbReference type="Gene3D" id="2.60.120.260">
    <property type="entry name" value="Galactose-binding domain-like"/>
    <property type="match status" value="2"/>
</dbReference>
<accession>A0A7S3LZW1</accession>
<name>A0A7S3LZW1_9STRA</name>